<evidence type="ECO:0000313" key="2">
    <source>
        <dbReference type="EMBL" id="KAE8338446.1"/>
    </source>
</evidence>
<feature type="compositionally biased region" description="Polar residues" evidence="1">
    <location>
        <begin position="82"/>
        <end position="93"/>
    </location>
</feature>
<name>A0A5N6Y1M3_9EURO</name>
<sequence length="120" mass="13883">MTLSPFYHSKYPNYLVAKSSDPVQPLPHNTYNIPSLQDKDTQPPPFYSINITVIPHKPKKRIVKECIPQTRPVRPMIHLENQRSPDSAPQSASHPPRQIAHEKRPARRRSEFTKDEIRIG</sequence>
<proteinExistence type="predicted"/>
<accession>A0A5N6Y1M3</accession>
<evidence type="ECO:0000256" key="1">
    <source>
        <dbReference type="SAM" id="MobiDB-lite"/>
    </source>
</evidence>
<dbReference type="AlphaFoldDB" id="A0A5N6Y1M3"/>
<dbReference type="EMBL" id="ML737167">
    <property type="protein sequence ID" value="KAE8338446.1"/>
    <property type="molecule type" value="Genomic_DNA"/>
</dbReference>
<protein>
    <submittedName>
        <fullName evidence="2">Uncharacterized protein</fullName>
    </submittedName>
</protein>
<organism evidence="2">
    <name type="scientific">Aspergillus arachidicola</name>
    <dbReference type="NCBI Taxonomy" id="656916"/>
    <lineage>
        <taxon>Eukaryota</taxon>
        <taxon>Fungi</taxon>
        <taxon>Dikarya</taxon>
        <taxon>Ascomycota</taxon>
        <taxon>Pezizomycotina</taxon>
        <taxon>Eurotiomycetes</taxon>
        <taxon>Eurotiomycetidae</taxon>
        <taxon>Eurotiales</taxon>
        <taxon>Aspergillaceae</taxon>
        <taxon>Aspergillus</taxon>
        <taxon>Aspergillus subgen. Circumdati</taxon>
    </lineage>
</organism>
<feature type="region of interest" description="Disordered" evidence="1">
    <location>
        <begin position="21"/>
        <end position="44"/>
    </location>
</feature>
<reference evidence="2" key="1">
    <citation type="submission" date="2019-04" db="EMBL/GenBank/DDBJ databases">
        <title>Friends and foes A comparative genomics study of 23 Aspergillus species from section Flavi.</title>
        <authorList>
            <consortium name="DOE Joint Genome Institute"/>
            <person name="Kjaerbolling I."/>
            <person name="Vesth T."/>
            <person name="Frisvad J.C."/>
            <person name="Nybo J.L."/>
            <person name="Theobald S."/>
            <person name="Kildgaard S."/>
            <person name="Isbrandt T."/>
            <person name="Kuo A."/>
            <person name="Sato A."/>
            <person name="Lyhne E.K."/>
            <person name="Kogle M.E."/>
            <person name="Wiebenga A."/>
            <person name="Kun R.S."/>
            <person name="Lubbers R.J."/>
            <person name="Makela M.R."/>
            <person name="Barry K."/>
            <person name="Chovatia M."/>
            <person name="Clum A."/>
            <person name="Daum C."/>
            <person name="Haridas S."/>
            <person name="He G."/>
            <person name="LaButti K."/>
            <person name="Lipzen A."/>
            <person name="Mondo S."/>
            <person name="Riley R."/>
            <person name="Salamov A."/>
            <person name="Simmons B.A."/>
            <person name="Magnuson J.K."/>
            <person name="Henrissat B."/>
            <person name="Mortensen U.H."/>
            <person name="Larsen T.O."/>
            <person name="Devries R.P."/>
            <person name="Grigoriev I.V."/>
            <person name="Machida M."/>
            <person name="Baker S.E."/>
            <person name="Andersen M.R."/>
        </authorList>
    </citation>
    <scope>NUCLEOTIDE SEQUENCE</scope>
    <source>
        <strain evidence="2">CBS 117612</strain>
    </source>
</reference>
<feature type="region of interest" description="Disordered" evidence="1">
    <location>
        <begin position="69"/>
        <end position="120"/>
    </location>
</feature>
<dbReference type="Proteomes" id="UP000325558">
    <property type="component" value="Unassembled WGS sequence"/>
</dbReference>
<feature type="compositionally biased region" description="Basic and acidic residues" evidence="1">
    <location>
        <begin position="99"/>
        <end position="120"/>
    </location>
</feature>
<gene>
    <name evidence="2" type="ORF">BDV24DRAFT_138088</name>
</gene>